<feature type="non-terminal residue" evidence="4">
    <location>
        <position position="536"/>
    </location>
</feature>
<sequence>FLWNGPDSLWTVSKDNTFVIQDLNVAGYQPSNLLSSCAMGWNIFGEATFTVPDKSADLAVPELFGTNPKVVIESPTQSPHTSQRRRSLGKKNIVSVPLKQEPFPTKSVPHKNSMIHITPNAIKSPHPGPFKQIATICETEFFDPVRFVQLARNYNLNYDSWKKNEKASCDGIWTACDENAAYAASLGLPRASQTWRFIQILFGLEAPPERVSKRNSIGDLTSTSALISSQPKMFQTAGTSFEEKITNNDNENSILAQFKRSASGPSTAGSKTPTILSNREKSLDTLAAASQLLQHPRKGSAGPSMSLTGISAPSTPPYQFETDEFEDSDSYDDDDDDDYRITGDDLRMAASGSAINFGIGVSGFGGINSGRIGNRGRLSRYSGASWFSRGPVSALSGLNENTRGGNFFVSTDRDEYARTNNGGGGGNMEGLLSSPTSDPDSDFDGDEPEVFDGAGAAGVVMSGRNEILESMGEYLDETDRVTSTSIKTSAWIFEELSVTQLEREEILIDILRFYGELGNAQMCSTILMVLKGCHKG</sequence>
<evidence type="ECO:0000256" key="3">
    <source>
        <dbReference type="SAM" id="MobiDB-lite"/>
    </source>
</evidence>
<reference evidence="4" key="1">
    <citation type="submission" date="2020-05" db="EMBL/GenBank/DDBJ databases">
        <title>Phylogenomic resolution of chytrid fungi.</title>
        <authorList>
            <person name="Stajich J.E."/>
            <person name="Amses K."/>
            <person name="Simmons R."/>
            <person name="Seto K."/>
            <person name="Myers J."/>
            <person name="Bonds A."/>
            <person name="Quandt C.A."/>
            <person name="Barry K."/>
            <person name="Liu P."/>
            <person name="Grigoriev I."/>
            <person name="Longcore J.E."/>
            <person name="James T.Y."/>
        </authorList>
    </citation>
    <scope>NUCLEOTIDE SEQUENCE</scope>
    <source>
        <strain evidence="4">JEL0513</strain>
    </source>
</reference>
<keyword evidence="2" id="KW-0677">Repeat</keyword>
<feature type="compositionally biased region" description="Polar residues" evidence="3">
    <location>
        <begin position="303"/>
        <end position="313"/>
    </location>
</feature>
<accession>A0AAD5SNF7</accession>
<feature type="region of interest" description="Disordered" evidence="3">
    <location>
        <begin position="295"/>
        <end position="336"/>
    </location>
</feature>
<comment type="caution">
    <text evidence="4">The sequence shown here is derived from an EMBL/GenBank/DDBJ whole genome shotgun (WGS) entry which is preliminary data.</text>
</comment>
<dbReference type="GO" id="GO:0016239">
    <property type="term" value="P:positive regulation of macroautophagy"/>
    <property type="evidence" value="ECO:0007669"/>
    <property type="project" value="TreeGrafter"/>
</dbReference>
<feature type="region of interest" description="Disordered" evidence="3">
    <location>
        <begin position="415"/>
        <end position="445"/>
    </location>
</feature>
<dbReference type="EMBL" id="JADGJH010005067">
    <property type="protein sequence ID" value="KAJ3082315.1"/>
    <property type="molecule type" value="Genomic_DNA"/>
</dbReference>
<dbReference type="GO" id="GO:0061700">
    <property type="term" value="C:GATOR2 complex"/>
    <property type="evidence" value="ECO:0007669"/>
    <property type="project" value="TreeGrafter"/>
</dbReference>
<feature type="compositionally biased region" description="Acidic residues" evidence="3">
    <location>
        <begin position="321"/>
        <end position="336"/>
    </location>
</feature>
<evidence type="ECO:0000256" key="1">
    <source>
        <dbReference type="ARBA" id="ARBA00022574"/>
    </source>
</evidence>
<evidence type="ECO:0000313" key="5">
    <source>
        <dbReference type="Proteomes" id="UP001211907"/>
    </source>
</evidence>
<feature type="region of interest" description="Disordered" evidence="3">
    <location>
        <begin position="70"/>
        <end position="90"/>
    </location>
</feature>
<dbReference type="PANTHER" id="PTHR46200">
    <property type="entry name" value="GATOR COMPLEX PROTEIN WDR24"/>
    <property type="match status" value="1"/>
</dbReference>
<evidence type="ECO:0000256" key="2">
    <source>
        <dbReference type="ARBA" id="ARBA00022737"/>
    </source>
</evidence>
<keyword evidence="5" id="KW-1185">Reference proteome</keyword>
<protein>
    <submittedName>
        <fullName evidence="4">SEA (Seh1-associated) complex subunit</fullName>
    </submittedName>
</protein>
<dbReference type="GO" id="GO:0005774">
    <property type="term" value="C:vacuolar membrane"/>
    <property type="evidence" value="ECO:0007669"/>
    <property type="project" value="TreeGrafter"/>
</dbReference>
<dbReference type="GO" id="GO:0005829">
    <property type="term" value="C:cytosol"/>
    <property type="evidence" value="ECO:0007669"/>
    <property type="project" value="TreeGrafter"/>
</dbReference>
<dbReference type="Proteomes" id="UP001211907">
    <property type="component" value="Unassembled WGS sequence"/>
</dbReference>
<dbReference type="InterPro" id="IPR037590">
    <property type="entry name" value="WDR24"/>
</dbReference>
<organism evidence="4 5">
    <name type="scientific">Physocladia obscura</name>
    <dbReference type="NCBI Taxonomy" id="109957"/>
    <lineage>
        <taxon>Eukaryota</taxon>
        <taxon>Fungi</taxon>
        <taxon>Fungi incertae sedis</taxon>
        <taxon>Chytridiomycota</taxon>
        <taxon>Chytridiomycota incertae sedis</taxon>
        <taxon>Chytridiomycetes</taxon>
        <taxon>Chytridiales</taxon>
        <taxon>Chytriomycetaceae</taxon>
        <taxon>Physocladia</taxon>
    </lineage>
</organism>
<dbReference type="AlphaFoldDB" id="A0AAD5SNF7"/>
<feature type="non-terminal residue" evidence="4">
    <location>
        <position position="1"/>
    </location>
</feature>
<gene>
    <name evidence="4" type="primary">RTC1</name>
    <name evidence="4" type="ORF">HK100_009701</name>
</gene>
<keyword evidence="1" id="KW-0853">WD repeat</keyword>
<name>A0AAD5SNF7_9FUNG</name>
<dbReference type="PANTHER" id="PTHR46200:SF1">
    <property type="entry name" value="GATOR COMPLEX PROTEIN WDR24"/>
    <property type="match status" value="1"/>
</dbReference>
<proteinExistence type="predicted"/>
<dbReference type="GO" id="GO:1904263">
    <property type="term" value="P:positive regulation of TORC1 signaling"/>
    <property type="evidence" value="ECO:0007669"/>
    <property type="project" value="TreeGrafter"/>
</dbReference>
<evidence type="ECO:0000313" key="4">
    <source>
        <dbReference type="EMBL" id="KAJ3082315.1"/>
    </source>
</evidence>